<dbReference type="Proteomes" id="UP000011223">
    <property type="component" value="Unassembled WGS sequence"/>
</dbReference>
<dbReference type="InterPro" id="IPR036641">
    <property type="entry name" value="HPT_dom_sf"/>
</dbReference>
<comment type="caution">
    <text evidence="4">The sequence shown here is derived from an EMBL/GenBank/DDBJ whole genome shotgun (WGS) entry which is preliminary data.</text>
</comment>
<accession>R1IB97</accession>
<keyword evidence="4" id="KW-0808">Transferase</keyword>
<proteinExistence type="predicted"/>
<evidence type="ECO:0000256" key="1">
    <source>
        <dbReference type="ARBA" id="ARBA00023012"/>
    </source>
</evidence>
<gene>
    <name evidence="4" type="ORF">D515_03230</name>
</gene>
<evidence type="ECO:0000256" key="2">
    <source>
        <dbReference type="SAM" id="MobiDB-lite"/>
    </source>
</evidence>
<dbReference type="eggNOG" id="COG2198">
    <property type="taxonomic scope" value="Bacteria"/>
</dbReference>
<keyword evidence="1" id="KW-0902">Two-component regulatory system</keyword>
<dbReference type="InterPro" id="IPR008207">
    <property type="entry name" value="Sig_transdc_His_kin_Hpt_dom"/>
</dbReference>
<dbReference type="GO" id="GO:0004672">
    <property type="term" value="F:protein kinase activity"/>
    <property type="evidence" value="ECO:0007669"/>
    <property type="project" value="UniProtKB-ARBA"/>
</dbReference>
<dbReference type="Gene3D" id="1.20.120.160">
    <property type="entry name" value="HPT domain"/>
    <property type="match status" value="1"/>
</dbReference>
<sequence>MEEADSEATTEVVDTVAETPEPKGESTVDAEAEDAERTRRRVNMEYDDTMFDLMVDNVPGINLGEGVQRLGGNKAKYLKILSLFLTSQKAAMDQLLSDADNSEKAILAHSCKGAGSNIGADEIAKIASGLEDKYNSGEAVTEADVNELKNLITAAIDKFDEIALSSASVEAEPVVQEEIKPLDAYLIEQINALQTSLQEFDIGVQDKLSSLSKDLPQWFNQLEEFKRLQESVNQFDFLTAEEHLKALKKKTG</sequence>
<evidence type="ECO:0000313" key="4">
    <source>
        <dbReference type="EMBL" id="EOD78006.1"/>
    </source>
</evidence>
<feature type="region of interest" description="Disordered" evidence="2">
    <location>
        <begin position="1"/>
        <end position="32"/>
    </location>
</feature>
<protein>
    <submittedName>
        <fullName evidence="4">Signal transduction histidine kinase</fullName>
    </submittedName>
</protein>
<keyword evidence="4" id="KW-0418">Kinase</keyword>
<organism evidence="4 5">
    <name type="scientific">Grimontia indica</name>
    <dbReference type="NCBI Taxonomy" id="1056512"/>
    <lineage>
        <taxon>Bacteria</taxon>
        <taxon>Pseudomonadati</taxon>
        <taxon>Pseudomonadota</taxon>
        <taxon>Gammaproteobacteria</taxon>
        <taxon>Vibrionales</taxon>
        <taxon>Vibrionaceae</taxon>
        <taxon>Grimontia</taxon>
    </lineage>
</organism>
<reference evidence="4 5" key="1">
    <citation type="journal article" date="2014" name="PLoS ONE">
        <title>Grimontia indica AK16(T), sp. nov., Isolated from a Seawater Sample Reports the Presence of Pathogenic Genes Similar to Vibrio Genus.</title>
        <authorList>
            <person name="Singh A."/>
            <person name="Vaidya B."/>
            <person name="Khatri I."/>
            <person name="Srinivas T.N."/>
            <person name="Subramanian S."/>
            <person name="Korpole S."/>
            <person name="Pinnaka A.K."/>
        </authorList>
    </citation>
    <scope>NUCLEOTIDE SEQUENCE [LARGE SCALE GENOMIC DNA]</scope>
    <source>
        <strain evidence="4 5">AK16</strain>
    </source>
</reference>
<evidence type="ECO:0000259" key="3">
    <source>
        <dbReference type="Pfam" id="PF01627"/>
    </source>
</evidence>
<dbReference type="SUPFAM" id="SSF47226">
    <property type="entry name" value="Histidine-containing phosphotransfer domain, HPT domain"/>
    <property type="match status" value="1"/>
</dbReference>
<feature type="compositionally biased region" description="Low complexity" evidence="2">
    <location>
        <begin position="9"/>
        <end position="19"/>
    </location>
</feature>
<dbReference type="AlphaFoldDB" id="R1IB97"/>
<name>R1IB97_9GAMM</name>
<dbReference type="Pfam" id="PF01627">
    <property type="entry name" value="Hpt"/>
    <property type="match status" value="1"/>
</dbReference>
<evidence type="ECO:0000313" key="5">
    <source>
        <dbReference type="Proteomes" id="UP000011223"/>
    </source>
</evidence>
<keyword evidence="5" id="KW-1185">Reference proteome</keyword>
<dbReference type="GO" id="GO:0000160">
    <property type="term" value="P:phosphorelay signal transduction system"/>
    <property type="evidence" value="ECO:0007669"/>
    <property type="project" value="UniProtKB-KW"/>
</dbReference>
<feature type="domain" description="HPt" evidence="3">
    <location>
        <begin position="86"/>
        <end position="155"/>
    </location>
</feature>
<dbReference type="EMBL" id="ANFM02000037">
    <property type="protein sequence ID" value="EOD78006.1"/>
    <property type="molecule type" value="Genomic_DNA"/>
</dbReference>